<dbReference type="EMBL" id="JAAAWP010000019">
    <property type="protein sequence ID" value="NDW23279.1"/>
    <property type="molecule type" value="Genomic_DNA"/>
</dbReference>
<proteinExistence type="predicted"/>
<keyword evidence="2" id="KW-1185">Reference proteome</keyword>
<reference evidence="1 2" key="1">
    <citation type="submission" date="2020-01" db="EMBL/GenBank/DDBJ databases">
        <title>Genomes of bacteria type strains.</title>
        <authorList>
            <person name="Chen J."/>
            <person name="Zhu S."/>
            <person name="Yang J."/>
        </authorList>
    </citation>
    <scope>NUCLEOTIDE SEQUENCE [LARGE SCALE GENOMIC DNA]</scope>
    <source>
        <strain evidence="1 2">LMG 22958</strain>
    </source>
</reference>
<comment type="caution">
    <text evidence="1">The sequence shown here is derived from an EMBL/GenBank/DDBJ whole genome shotgun (WGS) entry which is preliminary data.</text>
</comment>
<name>A0A6L9MYF9_9ALTE</name>
<gene>
    <name evidence="1" type="ORF">GTW09_17325</name>
</gene>
<dbReference type="AlphaFoldDB" id="A0A6L9MYF9"/>
<sequence>MIVEQMVEGGCFEAVEALAEHAYIGRGRFDWAKVREEAHKSLDDRYGEAQVELCIEKCKG</sequence>
<accession>A0A6L9MYF9</accession>
<dbReference type="Proteomes" id="UP000478837">
    <property type="component" value="Unassembled WGS sequence"/>
</dbReference>
<organism evidence="1 2">
    <name type="scientific">Alteromonas hispanica</name>
    <dbReference type="NCBI Taxonomy" id="315421"/>
    <lineage>
        <taxon>Bacteria</taxon>
        <taxon>Pseudomonadati</taxon>
        <taxon>Pseudomonadota</taxon>
        <taxon>Gammaproteobacteria</taxon>
        <taxon>Alteromonadales</taxon>
        <taxon>Alteromonadaceae</taxon>
        <taxon>Alteromonas/Salinimonas group</taxon>
        <taxon>Alteromonas</taxon>
    </lineage>
</organism>
<protein>
    <submittedName>
        <fullName evidence="1">Uncharacterized protein</fullName>
    </submittedName>
</protein>
<evidence type="ECO:0000313" key="1">
    <source>
        <dbReference type="EMBL" id="NDW23279.1"/>
    </source>
</evidence>
<dbReference type="RefSeq" id="WP_163112875.1">
    <property type="nucleotide sequence ID" value="NZ_JAAAWP010000019.1"/>
</dbReference>
<evidence type="ECO:0000313" key="2">
    <source>
        <dbReference type="Proteomes" id="UP000478837"/>
    </source>
</evidence>